<dbReference type="AlphaFoldDB" id="A0A7G6VY55"/>
<dbReference type="EMBL" id="CP060052">
    <property type="protein sequence ID" value="QNE06670.1"/>
    <property type="molecule type" value="Genomic_DNA"/>
</dbReference>
<name>A0A7G6VY55_9SPHN</name>
<evidence type="ECO:0000313" key="1">
    <source>
        <dbReference type="EMBL" id="QNE06670.1"/>
    </source>
</evidence>
<dbReference type="InterPro" id="IPR036679">
    <property type="entry name" value="FlgN-like_sf"/>
</dbReference>
<keyword evidence="1" id="KW-0969">Cilium</keyword>
<gene>
    <name evidence="1" type="ORF">H4O24_09145</name>
</gene>
<protein>
    <submittedName>
        <fullName evidence="1">Flagellar protein FlgN</fullName>
    </submittedName>
</protein>
<organism evidence="1 2">
    <name type="scientific">Croceicoccus marinus</name>
    <dbReference type="NCBI Taxonomy" id="450378"/>
    <lineage>
        <taxon>Bacteria</taxon>
        <taxon>Pseudomonadati</taxon>
        <taxon>Pseudomonadota</taxon>
        <taxon>Alphaproteobacteria</taxon>
        <taxon>Sphingomonadales</taxon>
        <taxon>Erythrobacteraceae</taxon>
        <taxon>Croceicoccus</taxon>
    </lineage>
</organism>
<reference evidence="1 2" key="1">
    <citation type="submission" date="2020-08" db="EMBL/GenBank/DDBJ databases">
        <authorList>
            <person name="Liu G."/>
            <person name="Sun C."/>
        </authorList>
    </citation>
    <scope>NUCLEOTIDE SEQUENCE [LARGE SCALE GENOMIC DNA]</scope>
    <source>
        <strain evidence="1 2">OT19</strain>
    </source>
</reference>
<proteinExistence type="predicted"/>
<sequence>MLAVLEAERQAIAGLDLDAITLAARDKLGLCDRLENADLASFDEECRAMSRAARDANEVNRQMRNLVAANIAARIDMLSGSPRLYGARLYAKA</sequence>
<dbReference type="SUPFAM" id="SSF140566">
    <property type="entry name" value="FlgN-like"/>
    <property type="match status" value="1"/>
</dbReference>
<dbReference type="Proteomes" id="UP000515297">
    <property type="component" value="Chromosome"/>
</dbReference>
<keyword evidence="1" id="KW-0282">Flagellum</keyword>
<dbReference type="GO" id="GO:0044780">
    <property type="term" value="P:bacterial-type flagellum assembly"/>
    <property type="evidence" value="ECO:0007669"/>
    <property type="project" value="InterPro"/>
</dbReference>
<evidence type="ECO:0000313" key="2">
    <source>
        <dbReference type="Proteomes" id="UP000515297"/>
    </source>
</evidence>
<accession>A0A7G6VY55</accession>
<keyword evidence="1" id="KW-0966">Cell projection</keyword>